<evidence type="ECO:0000259" key="1">
    <source>
        <dbReference type="Pfam" id="PF09361"/>
    </source>
</evidence>
<sequence>MNKIAKETQAEAKVSAADIAQNSYERMAEMELALIRPMSNFGVAMADAWADLIAESASFIAQRLRQDARTQHAILHCRSASDLHEIHASFFQKAIDDYQDEAARMSSILERSARAMTETKET</sequence>
<comment type="caution">
    <text evidence="2">The sequence shown here is derived from an EMBL/GenBank/DDBJ whole genome shotgun (WGS) entry which is preliminary data.</text>
</comment>
<dbReference type="RefSeq" id="WP_189680450.1">
    <property type="nucleotide sequence ID" value="NZ_BNCJ01000006.1"/>
</dbReference>
<reference evidence="2" key="1">
    <citation type="journal article" date="2014" name="Int. J. Syst. Evol. Microbiol.">
        <title>Complete genome sequence of Corynebacterium casei LMG S-19264T (=DSM 44701T), isolated from a smear-ripened cheese.</title>
        <authorList>
            <consortium name="US DOE Joint Genome Institute (JGI-PGF)"/>
            <person name="Walter F."/>
            <person name="Albersmeier A."/>
            <person name="Kalinowski J."/>
            <person name="Ruckert C."/>
        </authorList>
    </citation>
    <scope>NUCLEOTIDE SEQUENCE</scope>
    <source>
        <strain evidence="2">KCTC 42650</strain>
    </source>
</reference>
<dbReference type="Proteomes" id="UP000626220">
    <property type="component" value="Unassembled WGS sequence"/>
</dbReference>
<dbReference type="Pfam" id="PF09361">
    <property type="entry name" value="Phasin_2"/>
    <property type="match status" value="1"/>
</dbReference>
<dbReference type="EMBL" id="BNCJ01000006">
    <property type="protein sequence ID" value="GHF52585.1"/>
    <property type="molecule type" value="Genomic_DNA"/>
</dbReference>
<gene>
    <name evidence="2" type="ORF">GCM10017056_25190</name>
</gene>
<proteinExistence type="predicted"/>
<name>A0A8J3GYI9_9RHOB</name>
<feature type="domain" description="Phasin" evidence="1">
    <location>
        <begin position="26"/>
        <end position="119"/>
    </location>
</feature>
<evidence type="ECO:0000313" key="2">
    <source>
        <dbReference type="EMBL" id="GHF52585.1"/>
    </source>
</evidence>
<reference evidence="2" key="2">
    <citation type="submission" date="2020-09" db="EMBL/GenBank/DDBJ databases">
        <authorList>
            <person name="Sun Q."/>
            <person name="Kim S."/>
        </authorList>
    </citation>
    <scope>NUCLEOTIDE SEQUENCE</scope>
    <source>
        <strain evidence="2">KCTC 42650</strain>
    </source>
</reference>
<protein>
    <recommendedName>
        <fullName evidence="1">Phasin domain-containing protein</fullName>
    </recommendedName>
</protein>
<keyword evidence="3" id="KW-1185">Reference proteome</keyword>
<accession>A0A8J3GYI9</accession>
<organism evidence="2 3">
    <name type="scientific">Seohaeicola zhoushanensis</name>
    <dbReference type="NCBI Taxonomy" id="1569283"/>
    <lineage>
        <taxon>Bacteria</taxon>
        <taxon>Pseudomonadati</taxon>
        <taxon>Pseudomonadota</taxon>
        <taxon>Alphaproteobacteria</taxon>
        <taxon>Rhodobacterales</taxon>
        <taxon>Roseobacteraceae</taxon>
        <taxon>Seohaeicola</taxon>
    </lineage>
</organism>
<evidence type="ECO:0000313" key="3">
    <source>
        <dbReference type="Proteomes" id="UP000626220"/>
    </source>
</evidence>
<dbReference type="AlphaFoldDB" id="A0A8J3GYI9"/>
<dbReference type="InterPro" id="IPR018968">
    <property type="entry name" value="Phasin"/>
</dbReference>